<dbReference type="EMBL" id="BAAAPC010000005">
    <property type="protein sequence ID" value="GAA1989676.1"/>
    <property type="molecule type" value="Genomic_DNA"/>
</dbReference>
<keyword evidence="1" id="KW-1133">Transmembrane helix</keyword>
<comment type="caution">
    <text evidence="2">The sequence shown here is derived from an EMBL/GenBank/DDBJ whole genome shotgun (WGS) entry which is preliminary data.</text>
</comment>
<dbReference type="Gene3D" id="1.20.1250.20">
    <property type="entry name" value="MFS general substrate transporter like domains"/>
    <property type="match status" value="1"/>
</dbReference>
<dbReference type="RefSeq" id="WP_344160947.1">
    <property type="nucleotide sequence ID" value="NZ_BAAAPC010000005.1"/>
</dbReference>
<feature type="transmembrane region" description="Helical" evidence="1">
    <location>
        <begin position="100"/>
        <end position="118"/>
    </location>
</feature>
<proteinExistence type="predicted"/>
<dbReference type="InterPro" id="IPR036259">
    <property type="entry name" value="MFS_trans_sf"/>
</dbReference>
<keyword evidence="3" id="KW-1185">Reference proteome</keyword>
<feature type="transmembrane region" description="Helical" evidence="1">
    <location>
        <begin position="212"/>
        <end position="239"/>
    </location>
</feature>
<feature type="transmembrane region" description="Helical" evidence="1">
    <location>
        <begin position="20"/>
        <end position="42"/>
    </location>
</feature>
<organism evidence="2 3">
    <name type="scientific">Nocardiopsis rhodophaea</name>
    <dbReference type="NCBI Taxonomy" id="280238"/>
    <lineage>
        <taxon>Bacteria</taxon>
        <taxon>Bacillati</taxon>
        <taxon>Actinomycetota</taxon>
        <taxon>Actinomycetes</taxon>
        <taxon>Streptosporangiales</taxon>
        <taxon>Nocardiopsidaceae</taxon>
        <taxon>Nocardiopsis</taxon>
    </lineage>
</organism>
<feature type="transmembrane region" description="Helical" evidence="1">
    <location>
        <begin position="157"/>
        <end position="181"/>
    </location>
</feature>
<feature type="transmembrane region" description="Helical" evidence="1">
    <location>
        <begin position="130"/>
        <end position="151"/>
    </location>
</feature>
<keyword evidence="1" id="KW-0472">Membrane</keyword>
<evidence type="ECO:0000313" key="3">
    <source>
        <dbReference type="Proteomes" id="UP001501585"/>
    </source>
</evidence>
<protein>
    <recommendedName>
        <fullName evidence="4">MFS transporter</fullName>
    </recommendedName>
</protein>
<dbReference type="SUPFAM" id="SSF103473">
    <property type="entry name" value="MFS general substrate transporter"/>
    <property type="match status" value="1"/>
</dbReference>
<gene>
    <name evidence="2" type="ORF">GCM10009799_14260</name>
</gene>
<accession>A0ABN2SNR1</accession>
<evidence type="ECO:0008006" key="4">
    <source>
        <dbReference type="Google" id="ProtNLM"/>
    </source>
</evidence>
<keyword evidence="1" id="KW-0812">Transmembrane</keyword>
<name>A0ABN2SNR1_9ACTN</name>
<sequence>MSVGGLAAAIPLAIGTPSAFRWLFLAMAVLFVVSAGLIALLPDTRVAWRPATWRLSALRDRRLLALTTYDSIAALWLPMLNVAFPLWLTGRTGAPDALVGVLYAVNTATCVLLQIPMSRFVNGSRDALRAYTVNATLLMVSCVGFALAPLLGGWPTLILLSAAILVLTIGELCQVSAAWTLSYAIAPEQRRTEYLATFSLGRTSSARLYGPVLMTGGVLALGSTGWLLLALLFAAAALAPAVVRHRLPRPATP</sequence>
<dbReference type="Proteomes" id="UP001501585">
    <property type="component" value="Unassembled WGS sequence"/>
</dbReference>
<reference evidence="2 3" key="1">
    <citation type="journal article" date="2019" name="Int. J. Syst. Evol. Microbiol.">
        <title>The Global Catalogue of Microorganisms (GCM) 10K type strain sequencing project: providing services to taxonomists for standard genome sequencing and annotation.</title>
        <authorList>
            <consortium name="The Broad Institute Genomics Platform"/>
            <consortium name="The Broad Institute Genome Sequencing Center for Infectious Disease"/>
            <person name="Wu L."/>
            <person name="Ma J."/>
        </authorList>
    </citation>
    <scope>NUCLEOTIDE SEQUENCE [LARGE SCALE GENOMIC DNA]</scope>
    <source>
        <strain evidence="2 3">JCM 15313</strain>
    </source>
</reference>
<evidence type="ECO:0000313" key="2">
    <source>
        <dbReference type="EMBL" id="GAA1989676.1"/>
    </source>
</evidence>
<feature type="transmembrane region" description="Helical" evidence="1">
    <location>
        <begin position="63"/>
        <end position="88"/>
    </location>
</feature>
<evidence type="ECO:0000256" key="1">
    <source>
        <dbReference type="SAM" id="Phobius"/>
    </source>
</evidence>